<accession>A0ABT5DW36</accession>
<dbReference type="EMBL" id="JAQNDL010000001">
    <property type="protein sequence ID" value="MDC0717836.1"/>
    <property type="molecule type" value="Genomic_DNA"/>
</dbReference>
<dbReference type="RefSeq" id="WP_272086318.1">
    <property type="nucleotide sequence ID" value="NZ_JAQNDL010000001.1"/>
</dbReference>
<gene>
    <name evidence="2" type="ORF">POL25_13100</name>
</gene>
<organism evidence="2 3">
    <name type="scientific">Nannocystis bainbridge</name>
    <dbReference type="NCBI Taxonomy" id="2995303"/>
    <lineage>
        <taxon>Bacteria</taxon>
        <taxon>Pseudomonadati</taxon>
        <taxon>Myxococcota</taxon>
        <taxon>Polyangia</taxon>
        <taxon>Nannocystales</taxon>
        <taxon>Nannocystaceae</taxon>
        <taxon>Nannocystis</taxon>
    </lineage>
</organism>
<reference evidence="2 3" key="1">
    <citation type="submission" date="2022-11" db="EMBL/GenBank/DDBJ databases">
        <title>Minimal conservation of predation-associated metabolite biosynthetic gene clusters underscores biosynthetic potential of Myxococcota including descriptions for ten novel species: Archangium lansinium sp. nov., Myxococcus landrumus sp. nov., Nannocystis bai.</title>
        <authorList>
            <person name="Ahearne A."/>
            <person name="Stevens C."/>
            <person name="Dowd S."/>
        </authorList>
    </citation>
    <scope>NUCLEOTIDE SEQUENCE [LARGE SCALE GENOMIC DNA]</scope>
    <source>
        <strain evidence="2 3">BB15-2</strain>
    </source>
</reference>
<feature type="region of interest" description="Disordered" evidence="1">
    <location>
        <begin position="24"/>
        <end position="63"/>
    </location>
</feature>
<dbReference type="Proteomes" id="UP001221686">
    <property type="component" value="Unassembled WGS sequence"/>
</dbReference>
<protein>
    <submittedName>
        <fullName evidence="2">Uncharacterized protein</fullName>
    </submittedName>
</protein>
<keyword evidence="3" id="KW-1185">Reference proteome</keyword>
<name>A0ABT5DW36_9BACT</name>
<comment type="caution">
    <text evidence="2">The sequence shown here is derived from an EMBL/GenBank/DDBJ whole genome shotgun (WGS) entry which is preliminary data.</text>
</comment>
<feature type="compositionally biased region" description="Acidic residues" evidence="1">
    <location>
        <begin position="32"/>
        <end position="63"/>
    </location>
</feature>
<evidence type="ECO:0000313" key="3">
    <source>
        <dbReference type="Proteomes" id="UP001221686"/>
    </source>
</evidence>
<proteinExistence type="predicted"/>
<evidence type="ECO:0000313" key="2">
    <source>
        <dbReference type="EMBL" id="MDC0717836.1"/>
    </source>
</evidence>
<evidence type="ECO:0000256" key="1">
    <source>
        <dbReference type="SAM" id="MobiDB-lite"/>
    </source>
</evidence>
<sequence>MLFQSTSVLAASLVFAIPFIQDCDLGPSGGGETDEDDDNDEDDEDDDNDDWEPGNECEPEEDDSECRSCLRSSCCDGVQACDDDRSCSCVLGCMSDDSAGLAVCARSRCEVTDITAALEPLTRYCAVDESCGGRWGCEGTLGLPKPQ</sequence>